<gene>
    <name evidence="3" type="ORF">MIND_01175000</name>
</gene>
<feature type="domain" description="DUF6533" evidence="2">
    <location>
        <begin position="16"/>
        <end position="59"/>
    </location>
</feature>
<name>A0A8H6S7J6_9AGAR</name>
<feature type="transmembrane region" description="Helical" evidence="1">
    <location>
        <begin position="207"/>
        <end position="227"/>
    </location>
</feature>
<dbReference type="Pfam" id="PF20151">
    <property type="entry name" value="DUF6533"/>
    <property type="match status" value="1"/>
</dbReference>
<keyword evidence="4" id="KW-1185">Reference proteome</keyword>
<proteinExistence type="predicted"/>
<reference evidence="3" key="1">
    <citation type="submission" date="2020-05" db="EMBL/GenBank/DDBJ databases">
        <title>Mycena genomes resolve the evolution of fungal bioluminescence.</title>
        <authorList>
            <person name="Tsai I.J."/>
        </authorList>
    </citation>
    <scope>NUCLEOTIDE SEQUENCE</scope>
    <source>
        <strain evidence="3">171206Taipei</strain>
    </source>
</reference>
<keyword evidence="1" id="KW-0812">Transmembrane</keyword>
<sequence length="288" mass="32180">MSTSQLLASRMQTVRYMHVVDLTILLFDYGLTLDAEVSLIWDSRWTFSKALYLMSRYSPAFDVPILLYYSTVNNIPFKQCAQLQAASSWGTVFGIAVAEAILVLRTYALSGRKRGVLVFFTTLWIIGISASIVLLALFERTVTYGPPPSSFIPGCYLVEGDVIYAGIPFIIVLINDTIIMAYTLWIGLKNYRHTRNPLIVTLYRDGVTYYLILCAISALNVAIMLQAPSVTAQLFNTFLRVIHSILSTRILLHVREAKFRSGETIHGGNSAVPRVTLSFAAGHYTDGW</sequence>
<organism evidence="3 4">
    <name type="scientific">Mycena indigotica</name>
    <dbReference type="NCBI Taxonomy" id="2126181"/>
    <lineage>
        <taxon>Eukaryota</taxon>
        <taxon>Fungi</taxon>
        <taxon>Dikarya</taxon>
        <taxon>Basidiomycota</taxon>
        <taxon>Agaricomycotina</taxon>
        <taxon>Agaricomycetes</taxon>
        <taxon>Agaricomycetidae</taxon>
        <taxon>Agaricales</taxon>
        <taxon>Marasmiineae</taxon>
        <taxon>Mycenaceae</taxon>
        <taxon>Mycena</taxon>
    </lineage>
</organism>
<evidence type="ECO:0000313" key="4">
    <source>
        <dbReference type="Proteomes" id="UP000636479"/>
    </source>
</evidence>
<accession>A0A8H6S7J6</accession>
<feature type="transmembrane region" description="Helical" evidence="1">
    <location>
        <begin position="162"/>
        <end position="186"/>
    </location>
</feature>
<dbReference type="EMBL" id="JACAZF010000011">
    <property type="protein sequence ID" value="KAF7292765.1"/>
    <property type="molecule type" value="Genomic_DNA"/>
</dbReference>
<dbReference type="Proteomes" id="UP000636479">
    <property type="component" value="Unassembled WGS sequence"/>
</dbReference>
<protein>
    <recommendedName>
        <fullName evidence="2">DUF6533 domain-containing protein</fullName>
    </recommendedName>
</protein>
<dbReference type="GeneID" id="59350783"/>
<keyword evidence="1" id="KW-0472">Membrane</keyword>
<evidence type="ECO:0000256" key="1">
    <source>
        <dbReference type="SAM" id="Phobius"/>
    </source>
</evidence>
<dbReference type="InterPro" id="IPR045340">
    <property type="entry name" value="DUF6533"/>
</dbReference>
<dbReference type="OrthoDB" id="3350812at2759"/>
<feature type="transmembrane region" description="Helical" evidence="1">
    <location>
        <begin position="86"/>
        <end position="104"/>
    </location>
</feature>
<evidence type="ECO:0000259" key="2">
    <source>
        <dbReference type="Pfam" id="PF20151"/>
    </source>
</evidence>
<evidence type="ECO:0000313" key="3">
    <source>
        <dbReference type="EMBL" id="KAF7292765.1"/>
    </source>
</evidence>
<dbReference type="AlphaFoldDB" id="A0A8H6S7J6"/>
<comment type="caution">
    <text evidence="3">The sequence shown here is derived from an EMBL/GenBank/DDBJ whole genome shotgun (WGS) entry which is preliminary data.</text>
</comment>
<dbReference type="RefSeq" id="XP_037215193.1">
    <property type="nucleotide sequence ID" value="XM_037368267.1"/>
</dbReference>
<keyword evidence="1" id="KW-1133">Transmembrane helix</keyword>
<feature type="transmembrane region" description="Helical" evidence="1">
    <location>
        <begin position="116"/>
        <end position="138"/>
    </location>
</feature>